<dbReference type="CTD" id="9948352"/>
<dbReference type="EMBL" id="JH712489">
    <property type="protein sequence ID" value="EFO17595.1"/>
    <property type="molecule type" value="Genomic_DNA"/>
</dbReference>
<dbReference type="InParanoid" id="A0A1S0TNZ4"/>
<protein>
    <submittedName>
        <fullName evidence="1">Uncharacterized protein</fullName>
    </submittedName>
</protein>
<dbReference type="GO" id="GO:0008061">
    <property type="term" value="F:chitin binding"/>
    <property type="evidence" value="ECO:0007669"/>
    <property type="project" value="InterPro"/>
</dbReference>
<dbReference type="GeneID" id="9948352"/>
<dbReference type="KEGG" id="loa:LOAG_10905"/>
<name>A0A1S0TNZ4_LOALO</name>
<accession>A0A1S0TNZ4</accession>
<reference evidence="1" key="1">
    <citation type="submission" date="2012-04" db="EMBL/GenBank/DDBJ databases">
        <title>The Genome Sequence of Loa loa.</title>
        <authorList>
            <consortium name="The Broad Institute Genome Sequencing Platform"/>
            <consortium name="Broad Institute Genome Sequencing Center for Infectious Disease"/>
            <person name="Nutman T.B."/>
            <person name="Fink D.L."/>
            <person name="Russ C."/>
            <person name="Young S."/>
            <person name="Zeng Q."/>
            <person name="Gargeya S."/>
            <person name="Alvarado L."/>
            <person name="Berlin A."/>
            <person name="Chapman S.B."/>
            <person name="Chen Z."/>
            <person name="Freedman E."/>
            <person name="Gellesch M."/>
            <person name="Goldberg J."/>
            <person name="Griggs A."/>
            <person name="Gujja S."/>
            <person name="Heilman E.R."/>
            <person name="Heiman D."/>
            <person name="Howarth C."/>
            <person name="Mehta T."/>
            <person name="Neiman D."/>
            <person name="Pearson M."/>
            <person name="Roberts A."/>
            <person name="Saif S."/>
            <person name="Shea T."/>
            <person name="Shenoy N."/>
            <person name="Sisk P."/>
            <person name="Stolte C."/>
            <person name="Sykes S."/>
            <person name="White J."/>
            <person name="Yandava C."/>
            <person name="Haas B."/>
            <person name="Henn M.R."/>
            <person name="Nusbaum C."/>
            <person name="Birren B."/>
        </authorList>
    </citation>
    <scope>NUCLEOTIDE SEQUENCE [LARGE SCALE GENOMIC DNA]</scope>
</reference>
<sequence>MERKPCDWLSSTLQLDTTNNAAFLQCIPQQTRSCGIWKSQRCGEGATFDTRLQICSFNRLTGCPVGSIPVSRCAQQSFMNSCPGGSQCTEEYQVCCQPISNLRTGYEPTLPISVPVPAPLPESISK</sequence>
<proteinExistence type="predicted"/>
<dbReference type="RefSeq" id="XP_003146476.1">
    <property type="nucleotide sequence ID" value="XM_003146428.1"/>
</dbReference>
<gene>
    <name evidence="1" type="ORF">LOAG_10905</name>
</gene>
<dbReference type="OrthoDB" id="6020543at2759"/>
<organism evidence="1">
    <name type="scientific">Loa loa</name>
    <name type="common">Eye worm</name>
    <name type="synonym">Filaria loa</name>
    <dbReference type="NCBI Taxonomy" id="7209"/>
    <lineage>
        <taxon>Eukaryota</taxon>
        <taxon>Metazoa</taxon>
        <taxon>Ecdysozoa</taxon>
        <taxon>Nematoda</taxon>
        <taxon>Chromadorea</taxon>
        <taxon>Rhabditida</taxon>
        <taxon>Spirurina</taxon>
        <taxon>Spiruromorpha</taxon>
        <taxon>Filarioidea</taxon>
        <taxon>Onchocercidae</taxon>
        <taxon>Loa</taxon>
    </lineage>
</organism>
<evidence type="ECO:0000313" key="1">
    <source>
        <dbReference type="EMBL" id="EFO17595.1"/>
    </source>
</evidence>
<dbReference type="InterPro" id="IPR036508">
    <property type="entry name" value="Chitin-bd_dom_sf"/>
</dbReference>
<dbReference type="SUPFAM" id="SSF57625">
    <property type="entry name" value="Invertebrate chitin-binding proteins"/>
    <property type="match status" value="1"/>
</dbReference>
<dbReference type="AlphaFoldDB" id="A0A1S0TNZ4"/>